<proteinExistence type="predicted"/>
<gene>
    <name evidence="2" type="ORF">MERR_LOCUS31023</name>
</gene>
<dbReference type="Proteomes" id="UP000467841">
    <property type="component" value="Unassembled WGS sequence"/>
</dbReference>
<evidence type="ECO:0000313" key="2">
    <source>
        <dbReference type="EMBL" id="CAA7043788.1"/>
    </source>
</evidence>
<dbReference type="EMBL" id="CACVBM020001285">
    <property type="protein sequence ID" value="CAA7043788.1"/>
    <property type="molecule type" value="Genomic_DNA"/>
</dbReference>
<dbReference type="Pfam" id="PF13966">
    <property type="entry name" value="zf-RVT"/>
    <property type="match status" value="1"/>
</dbReference>
<protein>
    <recommendedName>
        <fullName evidence="1">Reverse transcriptase zinc-binding domain-containing protein</fullName>
    </recommendedName>
</protein>
<dbReference type="InterPro" id="IPR026960">
    <property type="entry name" value="RVT-Znf"/>
</dbReference>
<comment type="caution">
    <text evidence="2">The sequence shown here is derived from an EMBL/GenBank/DDBJ whole genome shotgun (WGS) entry which is preliminary data.</text>
</comment>
<evidence type="ECO:0000259" key="1">
    <source>
        <dbReference type="Pfam" id="PF13966"/>
    </source>
</evidence>
<reference evidence="2" key="1">
    <citation type="submission" date="2020-01" db="EMBL/GenBank/DDBJ databases">
        <authorList>
            <person name="Mishra B."/>
        </authorList>
    </citation>
    <scope>NUCLEOTIDE SEQUENCE [LARGE SCALE GENOMIC DNA]</scope>
</reference>
<name>A0A6D2JVA3_9BRAS</name>
<dbReference type="AlphaFoldDB" id="A0A6D2JVA3"/>
<feature type="domain" description="Reverse transcriptase zinc-binding" evidence="1">
    <location>
        <begin position="100"/>
        <end position="143"/>
    </location>
</feature>
<dbReference type="OrthoDB" id="1112544at2759"/>
<accession>A0A6D2JVA3</accession>
<sequence>MFLKCEIGNGKEASFWWVSWTDLGPLRDFIGHRGPRMLRLSLEARVSEAVRNGDWFLPNARSEEVQELQIKLTALTPPGPDRGEDKYLWRTPAGTYGNSFSSKGTWEQLRNPSPQLGWTKLVWFKEAVPRASFILWLVCLEQETVYSNGVCRCLISARFAWQLRRRTHIFSLTVGIRMPCGWRLHQRSVGLAHPRT</sequence>
<keyword evidence="3" id="KW-1185">Reference proteome</keyword>
<organism evidence="2 3">
    <name type="scientific">Microthlaspi erraticum</name>
    <dbReference type="NCBI Taxonomy" id="1685480"/>
    <lineage>
        <taxon>Eukaryota</taxon>
        <taxon>Viridiplantae</taxon>
        <taxon>Streptophyta</taxon>
        <taxon>Embryophyta</taxon>
        <taxon>Tracheophyta</taxon>
        <taxon>Spermatophyta</taxon>
        <taxon>Magnoliopsida</taxon>
        <taxon>eudicotyledons</taxon>
        <taxon>Gunneridae</taxon>
        <taxon>Pentapetalae</taxon>
        <taxon>rosids</taxon>
        <taxon>malvids</taxon>
        <taxon>Brassicales</taxon>
        <taxon>Brassicaceae</taxon>
        <taxon>Coluteocarpeae</taxon>
        <taxon>Microthlaspi</taxon>
    </lineage>
</organism>
<evidence type="ECO:0000313" key="3">
    <source>
        <dbReference type="Proteomes" id="UP000467841"/>
    </source>
</evidence>